<sequence length="147" mass="17071">MPKRRLMVDTNLFIAAFKSGYTAATKLLLRLLLDPDIELVADNILLEEYKKWFHRLSSRVPNIREQAETLYRLLEAKVTVVTPKKEDIEIVKPYMPETEFADIYHAAACLRSKAILITNDKDFDNIKNHAIIEVWSITEAIRKLKVE</sequence>
<organism evidence="2 3">
    <name type="scientific">Aeropyrum pernix (strain ATCC 700893 / DSM 11879 / JCM 9820 / NBRC 100138 / K1)</name>
    <dbReference type="NCBI Taxonomy" id="272557"/>
    <lineage>
        <taxon>Archaea</taxon>
        <taxon>Thermoproteota</taxon>
        <taxon>Thermoprotei</taxon>
        <taxon>Desulfurococcales</taxon>
        <taxon>Desulfurococcaceae</taxon>
        <taxon>Aeropyrum</taxon>
    </lineage>
</organism>
<dbReference type="InterPro" id="IPR029060">
    <property type="entry name" value="PIN-like_dom_sf"/>
</dbReference>
<dbReference type="STRING" id="272557.APE_2617.1"/>
<feature type="domain" description="PIN" evidence="1">
    <location>
        <begin position="4"/>
        <end position="125"/>
    </location>
</feature>
<dbReference type="AlphaFoldDB" id="Q9Y8L5"/>
<proteinExistence type="predicted"/>
<evidence type="ECO:0000313" key="3">
    <source>
        <dbReference type="Proteomes" id="UP000002518"/>
    </source>
</evidence>
<dbReference type="CDD" id="cd09854">
    <property type="entry name" value="PIN_VapC-like"/>
    <property type="match status" value="1"/>
</dbReference>
<accession>Q9Y8L5</accession>
<dbReference type="Gene3D" id="3.40.50.1010">
    <property type="entry name" value="5'-nuclease"/>
    <property type="match status" value="1"/>
</dbReference>
<evidence type="ECO:0000313" key="2">
    <source>
        <dbReference type="EMBL" id="BAA81635.2"/>
    </source>
</evidence>
<dbReference type="Pfam" id="PF01850">
    <property type="entry name" value="PIN"/>
    <property type="match status" value="1"/>
</dbReference>
<keyword evidence="3" id="KW-1185">Reference proteome</keyword>
<dbReference type="GeneID" id="1445536"/>
<gene>
    <name evidence="2" type="ordered locus">APE_2617.1</name>
</gene>
<dbReference type="EMBL" id="BA000002">
    <property type="protein sequence ID" value="BAA81635.2"/>
    <property type="molecule type" value="Genomic_DNA"/>
</dbReference>
<dbReference type="InterPro" id="IPR002716">
    <property type="entry name" value="PIN_dom"/>
</dbReference>
<dbReference type="SUPFAM" id="SSF88723">
    <property type="entry name" value="PIN domain-like"/>
    <property type="match status" value="1"/>
</dbReference>
<dbReference type="KEGG" id="ape:APE_2617.1"/>
<dbReference type="PIR" id="C72497">
    <property type="entry name" value="C72497"/>
</dbReference>
<dbReference type="EnsemblBacteria" id="BAA81635">
    <property type="protein sequence ID" value="BAA81635"/>
    <property type="gene ID" value="APE_2617.1"/>
</dbReference>
<dbReference type="RefSeq" id="WP_010867118.1">
    <property type="nucleotide sequence ID" value="NC_000854.2"/>
</dbReference>
<evidence type="ECO:0000259" key="1">
    <source>
        <dbReference type="SMART" id="SM00670"/>
    </source>
</evidence>
<reference evidence="2 3" key="1">
    <citation type="journal article" date="1999" name="DNA Res.">
        <title>Complete genome sequence of an aerobic hyper-thermophilic crenarchaeon, Aeropyrum pernix K1.</title>
        <authorList>
            <person name="Kawarabayasi Y."/>
            <person name="Hino Y."/>
            <person name="Horikawa H."/>
            <person name="Yamazaki S."/>
            <person name="Haikawa Y."/>
            <person name="Jin-no K."/>
            <person name="Takahashi M."/>
            <person name="Sekine M."/>
            <person name="Baba S."/>
            <person name="Ankai A."/>
            <person name="Kosugi H."/>
            <person name="Hosoyama A."/>
            <person name="Fukui S."/>
            <person name="Nagai Y."/>
            <person name="Nishijima K."/>
            <person name="Nakazawa H."/>
            <person name="Takamiya M."/>
            <person name="Masuda S."/>
            <person name="Funahashi T."/>
            <person name="Tanaka T."/>
            <person name="Kudoh Y."/>
            <person name="Yamazaki J."/>
            <person name="Kushida N."/>
            <person name="Oguchi A."/>
            <person name="Aoki K."/>
            <person name="Kubota K."/>
            <person name="Nakamura Y."/>
            <person name="Nomura N."/>
            <person name="Sako Y."/>
            <person name="Kikuchi H."/>
        </authorList>
    </citation>
    <scope>NUCLEOTIDE SEQUENCE [LARGE SCALE GENOMIC DNA]</scope>
    <source>
        <strain evidence="3">ATCC 700893 / DSM 11879 / JCM 9820 / NBRC 100138 / K1</strain>
    </source>
</reference>
<protein>
    <recommendedName>
        <fullName evidence="1">PIN domain-containing protein</fullName>
    </recommendedName>
</protein>
<dbReference type="eggNOG" id="arCOG07759">
    <property type="taxonomic scope" value="Archaea"/>
</dbReference>
<name>Q9Y8L5_AERPE</name>
<dbReference type="Proteomes" id="UP000002518">
    <property type="component" value="Chromosome"/>
</dbReference>
<dbReference type="SMART" id="SM00670">
    <property type="entry name" value="PINc"/>
    <property type="match status" value="1"/>
</dbReference>